<dbReference type="SUPFAM" id="SSF51197">
    <property type="entry name" value="Clavaminate synthase-like"/>
    <property type="match status" value="1"/>
</dbReference>
<dbReference type="SMART" id="SM00558">
    <property type="entry name" value="JmjC"/>
    <property type="match status" value="1"/>
</dbReference>
<dbReference type="STRING" id="181874.A0A409WHS6"/>
<comment type="caution">
    <text evidence="3">The sequence shown here is derived from an EMBL/GenBank/DDBJ whole genome shotgun (WGS) entry which is preliminary data.</text>
</comment>
<evidence type="ECO:0000313" key="4">
    <source>
        <dbReference type="Proteomes" id="UP000284842"/>
    </source>
</evidence>
<dbReference type="OrthoDB" id="3270451at2759"/>
<feature type="compositionally biased region" description="Acidic residues" evidence="1">
    <location>
        <begin position="156"/>
        <end position="165"/>
    </location>
</feature>
<feature type="region of interest" description="Disordered" evidence="1">
    <location>
        <begin position="151"/>
        <end position="175"/>
    </location>
</feature>
<dbReference type="Gene3D" id="2.60.120.650">
    <property type="entry name" value="Cupin"/>
    <property type="match status" value="1"/>
</dbReference>
<dbReference type="InterPro" id="IPR003347">
    <property type="entry name" value="JmjC_dom"/>
</dbReference>
<dbReference type="EMBL" id="NHTK01005478">
    <property type="protein sequence ID" value="PPQ78057.1"/>
    <property type="molecule type" value="Genomic_DNA"/>
</dbReference>
<accession>A0A409WHS6</accession>
<dbReference type="InParanoid" id="A0A409WHS6"/>
<evidence type="ECO:0000256" key="1">
    <source>
        <dbReference type="SAM" id="MobiDB-lite"/>
    </source>
</evidence>
<dbReference type="PROSITE" id="PS51184">
    <property type="entry name" value="JMJC"/>
    <property type="match status" value="1"/>
</dbReference>
<keyword evidence="4" id="KW-1185">Reference proteome</keyword>
<organism evidence="3 4">
    <name type="scientific">Panaeolus cyanescens</name>
    <dbReference type="NCBI Taxonomy" id="181874"/>
    <lineage>
        <taxon>Eukaryota</taxon>
        <taxon>Fungi</taxon>
        <taxon>Dikarya</taxon>
        <taxon>Basidiomycota</taxon>
        <taxon>Agaricomycotina</taxon>
        <taxon>Agaricomycetes</taxon>
        <taxon>Agaricomycetidae</taxon>
        <taxon>Agaricales</taxon>
        <taxon>Agaricineae</taxon>
        <taxon>Galeropsidaceae</taxon>
        <taxon>Panaeolus</taxon>
    </lineage>
</organism>
<evidence type="ECO:0000259" key="2">
    <source>
        <dbReference type="PROSITE" id="PS51184"/>
    </source>
</evidence>
<sequence>MGTKEPVSHDAYFINKQIKHEEKILTQSTNVQRLRSEREYCFFDIDGTVHKCRPHFHHEDYFTRFDTYVDKAEKSYAADGLPPHASNTKPSVFCKYDYTQFHKLGPLEMHNAFQKSHIVLTNCPGELCAFDEKGLSQVLTLDKVTSIQDYSCTTDSESDSSDSEQDGSHEPKRSIPKTCQGRFQEVLENAVLGVKGKILNALDLPLLKDYIQIPSLSTDHYSWIQAKGEHLWPLSTPYPTGDMRWALAGTADTLTFCHIDCNGLSTGVQILCGAKVWFILHKENSLSAEHIESYIGENFQLDYMPESSDYDVEAVYLRPGDMLLMRPNTPHLVYGPEHTICKGFHFHTTGTMPEAATGTMHTFVLHEYLTNTQHTVSHIIVLRMLTVYYNTLVEGRKADDEFHIPDISTWKGLLSLMSVCNLAIMGNVLDFRTYLGQNQTPEEVIGDIQQQLIERFDCNNIPYTERIWFSYGRGMALVILEAINECCVIQESGSNDIVASLPMRHLARQMVALKAYKLKAESANLPGAAHCFSPSLQVQLECLSACTPELHEYFRWPEKIDLDTSSISFPVNTNYVVSWRKSLSSWQEGKGC</sequence>
<dbReference type="AlphaFoldDB" id="A0A409WHS6"/>
<protein>
    <recommendedName>
        <fullName evidence="2">JmjC domain-containing protein</fullName>
    </recommendedName>
</protein>
<proteinExistence type="predicted"/>
<gene>
    <name evidence="3" type="ORF">CVT24_006151</name>
</gene>
<reference evidence="3 4" key="1">
    <citation type="journal article" date="2018" name="Evol. Lett.">
        <title>Horizontal gene cluster transfer increased hallucinogenic mushroom diversity.</title>
        <authorList>
            <person name="Reynolds H.T."/>
            <person name="Vijayakumar V."/>
            <person name="Gluck-Thaler E."/>
            <person name="Korotkin H.B."/>
            <person name="Matheny P.B."/>
            <person name="Slot J.C."/>
        </authorList>
    </citation>
    <scope>NUCLEOTIDE SEQUENCE [LARGE SCALE GENOMIC DNA]</scope>
    <source>
        <strain evidence="3 4">2629</strain>
    </source>
</reference>
<name>A0A409WHS6_9AGAR</name>
<feature type="domain" description="JmjC" evidence="2">
    <location>
        <begin position="202"/>
        <end position="363"/>
    </location>
</feature>
<dbReference type="Proteomes" id="UP000284842">
    <property type="component" value="Unassembled WGS sequence"/>
</dbReference>
<evidence type="ECO:0000313" key="3">
    <source>
        <dbReference type="EMBL" id="PPQ78057.1"/>
    </source>
</evidence>